<feature type="compositionally biased region" description="Low complexity" evidence="1">
    <location>
        <begin position="1"/>
        <end position="14"/>
    </location>
</feature>
<evidence type="ECO:0000313" key="2">
    <source>
        <dbReference type="EMBL" id="EHY89816.1"/>
    </source>
</evidence>
<feature type="compositionally biased region" description="Gly residues" evidence="1">
    <location>
        <begin position="15"/>
        <end position="32"/>
    </location>
</feature>
<dbReference type="HOGENOM" id="CLU_2837504_0_0_11"/>
<dbReference type="AlphaFoldDB" id="H8GCK8"/>
<accession>H8GCK8</accession>
<keyword evidence="3" id="KW-1185">Reference proteome</keyword>
<evidence type="ECO:0000313" key="3">
    <source>
        <dbReference type="Proteomes" id="UP000004705"/>
    </source>
</evidence>
<protein>
    <submittedName>
        <fullName evidence="2">Uncharacterized protein</fullName>
    </submittedName>
</protein>
<organism evidence="2 3">
    <name type="scientific">Saccharomonospora azurea NA-128</name>
    <dbReference type="NCBI Taxonomy" id="882081"/>
    <lineage>
        <taxon>Bacteria</taxon>
        <taxon>Bacillati</taxon>
        <taxon>Actinomycetota</taxon>
        <taxon>Actinomycetes</taxon>
        <taxon>Pseudonocardiales</taxon>
        <taxon>Pseudonocardiaceae</taxon>
        <taxon>Saccharomonospora</taxon>
    </lineage>
</organism>
<dbReference type="EMBL" id="CM001466">
    <property type="protein sequence ID" value="EHY89816.1"/>
    <property type="molecule type" value="Genomic_DNA"/>
</dbReference>
<dbReference type="Proteomes" id="UP000004705">
    <property type="component" value="Chromosome"/>
</dbReference>
<sequence>GAAAAPGAAAAARGAGMGAPMGGGAGKGGQGGEDAEHQRPTYLVEADPDDVFGTSQRTAPPVIGA</sequence>
<feature type="region of interest" description="Disordered" evidence="1">
    <location>
        <begin position="1"/>
        <end position="65"/>
    </location>
</feature>
<name>H8GCK8_9PSEU</name>
<proteinExistence type="predicted"/>
<feature type="non-terminal residue" evidence="2">
    <location>
        <position position="1"/>
    </location>
</feature>
<gene>
    <name evidence="2" type="ORF">SacazDRAFT_02929</name>
</gene>
<reference evidence="2 3" key="1">
    <citation type="journal article" date="2012" name="Stand. Genomic Sci.">
        <title>Genome sequence of the soil bacterium Saccharomonospora azurea type strain (NA-128(T)).</title>
        <authorList>
            <person name="Klenk H.P."/>
            <person name="Held B."/>
            <person name="Lucas S."/>
            <person name="Lapidus A."/>
            <person name="Copeland A."/>
            <person name="Hammon N."/>
            <person name="Pitluck S."/>
            <person name="Goodwin L.A."/>
            <person name="Han C."/>
            <person name="Tapia R."/>
            <person name="Brambilla E.M."/>
            <person name="Potter G."/>
            <person name="Land M."/>
            <person name="Ivanova N."/>
            <person name="Rohde M."/>
            <person name="Goker M."/>
            <person name="Detter J.C."/>
            <person name="Kyrpides N.C."/>
            <person name="Woyke T."/>
        </authorList>
    </citation>
    <scope>NUCLEOTIDE SEQUENCE [LARGE SCALE GENOMIC DNA]</scope>
    <source>
        <strain evidence="2 3">NA-128</strain>
    </source>
</reference>
<evidence type="ECO:0000256" key="1">
    <source>
        <dbReference type="SAM" id="MobiDB-lite"/>
    </source>
</evidence>